<dbReference type="Pfam" id="PF00512">
    <property type="entry name" value="HisKA"/>
    <property type="match status" value="1"/>
</dbReference>
<organism evidence="16 17">
    <name type="scientific">Elioraea tepida</name>
    <dbReference type="NCBI Taxonomy" id="2843330"/>
    <lineage>
        <taxon>Bacteria</taxon>
        <taxon>Pseudomonadati</taxon>
        <taxon>Pseudomonadota</taxon>
        <taxon>Alphaproteobacteria</taxon>
        <taxon>Acetobacterales</taxon>
        <taxon>Elioraeaceae</taxon>
        <taxon>Elioraea</taxon>
    </lineage>
</organism>
<dbReference type="SMART" id="SM00388">
    <property type="entry name" value="HisKA"/>
    <property type="match status" value="1"/>
</dbReference>
<dbReference type="InterPro" id="IPR003660">
    <property type="entry name" value="HAMP_dom"/>
</dbReference>
<keyword evidence="11" id="KW-0902">Two-component regulatory system</keyword>
<feature type="domain" description="HAMP" evidence="15">
    <location>
        <begin position="182"/>
        <end position="234"/>
    </location>
</feature>
<evidence type="ECO:0000256" key="12">
    <source>
        <dbReference type="ARBA" id="ARBA00023136"/>
    </source>
</evidence>
<evidence type="ECO:0000256" key="5">
    <source>
        <dbReference type="ARBA" id="ARBA00022679"/>
    </source>
</evidence>
<dbReference type="GO" id="GO:0005886">
    <property type="term" value="C:plasma membrane"/>
    <property type="evidence" value="ECO:0007669"/>
    <property type="project" value="UniProtKB-SubCell"/>
</dbReference>
<dbReference type="AlphaFoldDB" id="A0A975U198"/>
<dbReference type="InterPro" id="IPR005467">
    <property type="entry name" value="His_kinase_dom"/>
</dbReference>
<evidence type="ECO:0000256" key="1">
    <source>
        <dbReference type="ARBA" id="ARBA00000085"/>
    </source>
</evidence>
<keyword evidence="12 13" id="KW-0472">Membrane</keyword>
<protein>
    <recommendedName>
        <fullName evidence="3">histidine kinase</fullName>
        <ecNumber evidence="3">2.7.13.3</ecNumber>
    </recommendedName>
</protein>
<dbReference type="GO" id="GO:0005524">
    <property type="term" value="F:ATP binding"/>
    <property type="evidence" value="ECO:0007669"/>
    <property type="project" value="UniProtKB-KW"/>
</dbReference>
<keyword evidence="9" id="KW-0067">ATP-binding</keyword>
<accession>A0A975U198</accession>
<reference evidence="16" key="1">
    <citation type="submission" date="2021-06" db="EMBL/GenBank/DDBJ databases">
        <title>Elioraea tepida, sp. nov., a moderately thermophilic aerobic anoxygenic phototrophic bacterium isolated from an alkaline siliceous hot spring mat community in Yellowstone National Park, WY, USA.</title>
        <authorList>
            <person name="Saini M.K."/>
            <person name="Yoshida S."/>
            <person name="Sebastian A."/>
            <person name="Hirose S."/>
            <person name="Hara E."/>
            <person name="Tamaki H."/>
            <person name="Soulier N.T."/>
            <person name="Albert I."/>
            <person name="Hanada S."/>
            <person name="Bryant D.A."/>
            <person name="Tank M."/>
        </authorList>
    </citation>
    <scope>NUCLEOTIDE SEQUENCE</scope>
    <source>
        <strain evidence="16">MS-P2</strain>
    </source>
</reference>
<dbReference type="Pfam" id="PF02518">
    <property type="entry name" value="HATPase_c"/>
    <property type="match status" value="1"/>
</dbReference>
<keyword evidence="7" id="KW-0547">Nucleotide-binding</keyword>
<dbReference type="SMART" id="SM00387">
    <property type="entry name" value="HATPase_c"/>
    <property type="match status" value="1"/>
</dbReference>
<evidence type="ECO:0000256" key="4">
    <source>
        <dbReference type="ARBA" id="ARBA00022519"/>
    </source>
</evidence>
<dbReference type="EMBL" id="CP076448">
    <property type="protein sequence ID" value="QXM23824.1"/>
    <property type="molecule type" value="Genomic_DNA"/>
</dbReference>
<dbReference type="InterPro" id="IPR003661">
    <property type="entry name" value="HisK_dim/P_dom"/>
</dbReference>
<evidence type="ECO:0000256" key="13">
    <source>
        <dbReference type="SAM" id="Phobius"/>
    </source>
</evidence>
<gene>
    <name evidence="16" type="ORF">KO353_10985</name>
</gene>
<evidence type="ECO:0000256" key="10">
    <source>
        <dbReference type="ARBA" id="ARBA00022989"/>
    </source>
</evidence>
<evidence type="ECO:0000256" key="11">
    <source>
        <dbReference type="ARBA" id="ARBA00023012"/>
    </source>
</evidence>
<keyword evidence="6 13" id="KW-0812">Transmembrane</keyword>
<evidence type="ECO:0000256" key="7">
    <source>
        <dbReference type="ARBA" id="ARBA00022741"/>
    </source>
</evidence>
<feature type="domain" description="Histidine kinase" evidence="14">
    <location>
        <begin position="242"/>
        <end position="442"/>
    </location>
</feature>
<dbReference type="PANTHER" id="PTHR44936">
    <property type="entry name" value="SENSOR PROTEIN CREC"/>
    <property type="match status" value="1"/>
</dbReference>
<dbReference type="Pfam" id="PF00672">
    <property type="entry name" value="HAMP"/>
    <property type="match status" value="1"/>
</dbReference>
<evidence type="ECO:0000256" key="8">
    <source>
        <dbReference type="ARBA" id="ARBA00022777"/>
    </source>
</evidence>
<evidence type="ECO:0000259" key="14">
    <source>
        <dbReference type="PROSITE" id="PS50109"/>
    </source>
</evidence>
<dbReference type="Proteomes" id="UP000694001">
    <property type="component" value="Chromosome"/>
</dbReference>
<comment type="catalytic activity">
    <reaction evidence="1">
        <text>ATP + protein L-histidine = ADP + protein N-phospho-L-histidine.</text>
        <dbReference type="EC" id="2.7.13.3"/>
    </reaction>
</comment>
<comment type="subcellular location">
    <subcellularLocation>
        <location evidence="2">Cell inner membrane</location>
        <topology evidence="2">Multi-pass membrane protein</topology>
    </subcellularLocation>
</comment>
<dbReference type="SMART" id="SM00304">
    <property type="entry name" value="HAMP"/>
    <property type="match status" value="1"/>
</dbReference>
<dbReference type="CDD" id="cd00082">
    <property type="entry name" value="HisKA"/>
    <property type="match status" value="1"/>
</dbReference>
<evidence type="ECO:0000256" key="3">
    <source>
        <dbReference type="ARBA" id="ARBA00012438"/>
    </source>
</evidence>
<keyword evidence="5" id="KW-0808">Transferase</keyword>
<keyword evidence="4" id="KW-0997">Cell inner membrane</keyword>
<evidence type="ECO:0000256" key="6">
    <source>
        <dbReference type="ARBA" id="ARBA00022692"/>
    </source>
</evidence>
<feature type="transmembrane region" description="Helical" evidence="13">
    <location>
        <begin position="161"/>
        <end position="181"/>
    </location>
</feature>
<dbReference type="PROSITE" id="PS50109">
    <property type="entry name" value="HIS_KIN"/>
    <property type="match status" value="1"/>
</dbReference>
<keyword evidence="4" id="KW-1003">Cell membrane</keyword>
<name>A0A975U198_9PROT</name>
<keyword evidence="8" id="KW-0418">Kinase</keyword>
<dbReference type="GO" id="GO:0000155">
    <property type="term" value="F:phosphorelay sensor kinase activity"/>
    <property type="evidence" value="ECO:0007669"/>
    <property type="project" value="InterPro"/>
</dbReference>
<proteinExistence type="predicted"/>
<dbReference type="PROSITE" id="PS50885">
    <property type="entry name" value="HAMP"/>
    <property type="match status" value="1"/>
</dbReference>
<dbReference type="RefSeq" id="WP_218284735.1">
    <property type="nucleotide sequence ID" value="NZ_CP076448.1"/>
</dbReference>
<evidence type="ECO:0000313" key="17">
    <source>
        <dbReference type="Proteomes" id="UP000694001"/>
    </source>
</evidence>
<dbReference type="PANTHER" id="PTHR44936:SF5">
    <property type="entry name" value="SENSOR HISTIDINE KINASE ENVZ"/>
    <property type="match status" value="1"/>
</dbReference>
<dbReference type="KEGG" id="elio:KO353_10985"/>
<keyword evidence="17" id="KW-1185">Reference proteome</keyword>
<dbReference type="InterPro" id="IPR003594">
    <property type="entry name" value="HATPase_dom"/>
</dbReference>
<sequence length="442" mass="47724">MRLRLWPRSIAGRTFLVLLTGLFVAQVIALTIHALDRVEVQRAQQAREAIGRTAALWRTLLMADPSRRDAIARSFDLPEGMTASVDPRPLARDQGILSEPRADRLALGLARIGGPPHLRPREVLVGGSPGRMLTASFQFPDGSWLNVTARPPMPRPWSSPGFLAALAVMTAAVAALSFWAVRRTTRPIRDLAHAAERLGRDVNAPRLPETGPAEVAQAAAAFNTMAERISRFVADRTTMLAAIGHDLRTPITRLRLRAEFVEDEATRAKILADLDEMERMISGTLAFARDEAAAEPMRRLDLAALVRTIADEANDVAGEEVVTVAAPDHLAVEARPLALKRALANLVGNAVAYAGRCMVRLSGPEKGVVSVTVEDEGPGIPEAERERVFQPFHRLEPSRSRETGGIGLGLPIARSILRGHGGDVTLAARSPRGLVVTATLPA</sequence>
<dbReference type="EC" id="2.7.13.3" evidence="3"/>
<evidence type="ECO:0000256" key="9">
    <source>
        <dbReference type="ARBA" id="ARBA00022840"/>
    </source>
</evidence>
<evidence type="ECO:0000313" key="16">
    <source>
        <dbReference type="EMBL" id="QXM23824.1"/>
    </source>
</evidence>
<evidence type="ECO:0000256" key="2">
    <source>
        <dbReference type="ARBA" id="ARBA00004429"/>
    </source>
</evidence>
<keyword evidence="10 13" id="KW-1133">Transmembrane helix</keyword>
<evidence type="ECO:0000259" key="15">
    <source>
        <dbReference type="PROSITE" id="PS50885"/>
    </source>
</evidence>
<dbReference type="InterPro" id="IPR050980">
    <property type="entry name" value="2C_sensor_his_kinase"/>
</dbReference>